<dbReference type="Pfam" id="PF00657">
    <property type="entry name" value="Lipase_GDSL"/>
    <property type="match status" value="1"/>
</dbReference>
<keyword evidence="3" id="KW-0442">Lipid degradation</keyword>
<evidence type="ECO:0000256" key="3">
    <source>
        <dbReference type="ARBA" id="ARBA00022963"/>
    </source>
</evidence>
<comment type="similarity">
    <text evidence="1">Belongs to the 'GDSL' lipolytic enzyme family.</text>
</comment>
<evidence type="ECO:0000313" key="5">
    <source>
        <dbReference type="EMBL" id="KAJ0202219.1"/>
    </source>
</evidence>
<dbReference type="CDD" id="cd01837">
    <property type="entry name" value="SGNH_plant_lipase_like"/>
    <property type="match status" value="1"/>
</dbReference>
<dbReference type="PANTHER" id="PTHR45648">
    <property type="entry name" value="GDSL LIPASE/ACYLHYDROLASE FAMILY PROTEIN (AFU_ORTHOLOGUE AFUA_4G14700)"/>
    <property type="match status" value="1"/>
</dbReference>
<dbReference type="Gene3D" id="3.40.50.1110">
    <property type="entry name" value="SGNH hydrolase"/>
    <property type="match status" value="1"/>
</dbReference>
<evidence type="ECO:0000256" key="4">
    <source>
        <dbReference type="SAM" id="SignalP"/>
    </source>
</evidence>
<keyword evidence="2" id="KW-0378">Hydrolase</keyword>
<evidence type="ECO:0000313" key="6">
    <source>
        <dbReference type="Proteomes" id="UP000235145"/>
    </source>
</evidence>
<dbReference type="InterPro" id="IPR051058">
    <property type="entry name" value="GDSL_Est/Lipase"/>
</dbReference>
<feature type="chain" id="PRO_5040377807" evidence="4">
    <location>
        <begin position="26"/>
        <end position="385"/>
    </location>
</feature>
<keyword evidence="3" id="KW-0443">Lipid metabolism</keyword>
<name>A0A9R1X9B8_LACSA</name>
<gene>
    <name evidence="5" type="ORF">LSAT_V11C600301930</name>
</gene>
<dbReference type="InterPro" id="IPR035669">
    <property type="entry name" value="SGNH_plant_lipase-like"/>
</dbReference>
<sequence>MNMKMEMNMNSLFFVVLCWIHVSRCVSYTNFAFGDSVVDAGNNNHLASLSKANYSPYGIDFTPSGGKPTGRYTNGFTIIDIIAQALGAKTLASPSLAGNATSNALLGGINFGSGASGILEETGAVYVKIRKYVVVQLGRIPLRKQIDHFEQSRAEMVQTMGENRTQDLLKNAIFSLTIGNNDIITYFLPKIPFIGSYNEVSHTVLQETMVAHMGSYLKRLHELGARKFVVVDIGPLGCLPFVRAIHLLPDGKCHEEMNMLIRGYNEKLRQAVNILNQEMGNGSIFVYANSYDVISEMLQNYRDYGFENVNDPCCGGNIPPFFCFRIEGEERQISSNVCDDRSKYLFWDAYHPGQAANFIIAQHVLNGDQNICSPFNIRQLHNLKL</sequence>
<dbReference type="GO" id="GO:0016788">
    <property type="term" value="F:hydrolase activity, acting on ester bonds"/>
    <property type="evidence" value="ECO:0007669"/>
    <property type="project" value="InterPro"/>
</dbReference>
<dbReference type="InterPro" id="IPR036514">
    <property type="entry name" value="SGNH_hydro_sf"/>
</dbReference>
<feature type="signal peptide" evidence="4">
    <location>
        <begin position="1"/>
        <end position="25"/>
    </location>
</feature>
<dbReference type="GO" id="GO:0016042">
    <property type="term" value="P:lipid catabolic process"/>
    <property type="evidence" value="ECO:0007669"/>
    <property type="project" value="UniProtKB-KW"/>
</dbReference>
<evidence type="ECO:0000256" key="2">
    <source>
        <dbReference type="ARBA" id="ARBA00022801"/>
    </source>
</evidence>
<dbReference type="AlphaFoldDB" id="A0A9R1X9B8"/>
<keyword evidence="4" id="KW-0732">Signal</keyword>
<keyword evidence="6" id="KW-1185">Reference proteome</keyword>
<comment type="caution">
    <text evidence="5">The sequence shown here is derived from an EMBL/GenBank/DDBJ whole genome shotgun (WGS) entry which is preliminary data.</text>
</comment>
<proteinExistence type="inferred from homology"/>
<dbReference type="PANTHER" id="PTHR45648:SF5">
    <property type="entry name" value="OS04G0577300 PROTEIN"/>
    <property type="match status" value="1"/>
</dbReference>
<protein>
    <submittedName>
        <fullName evidence="5">Uncharacterized protein</fullName>
    </submittedName>
</protein>
<dbReference type="InterPro" id="IPR001087">
    <property type="entry name" value="GDSL"/>
</dbReference>
<accession>A0A9R1X9B8</accession>
<dbReference type="EMBL" id="NBSK02000006">
    <property type="protein sequence ID" value="KAJ0202219.1"/>
    <property type="molecule type" value="Genomic_DNA"/>
</dbReference>
<organism evidence="5 6">
    <name type="scientific">Lactuca sativa</name>
    <name type="common">Garden lettuce</name>
    <dbReference type="NCBI Taxonomy" id="4236"/>
    <lineage>
        <taxon>Eukaryota</taxon>
        <taxon>Viridiplantae</taxon>
        <taxon>Streptophyta</taxon>
        <taxon>Embryophyta</taxon>
        <taxon>Tracheophyta</taxon>
        <taxon>Spermatophyta</taxon>
        <taxon>Magnoliopsida</taxon>
        <taxon>eudicotyledons</taxon>
        <taxon>Gunneridae</taxon>
        <taxon>Pentapetalae</taxon>
        <taxon>asterids</taxon>
        <taxon>campanulids</taxon>
        <taxon>Asterales</taxon>
        <taxon>Asteraceae</taxon>
        <taxon>Cichorioideae</taxon>
        <taxon>Cichorieae</taxon>
        <taxon>Lactucinae</taxon>
        <taxon>Lactuca</taxon>
    </lineage>
</organism>
<reference evidence="5 6" key="1">
    <citation type="journal article" date="2017" name="Nat. Commun.">
        <title>Genome assembly with in vitro proximity ligation data and whole-genome triplication in lettuce.</title>
        <authorList>
            <person name="Reyes-Chin-Wo S."/>
            <person name="Wang Z."/>
            <person name="Yang X."/>
            <person name="Kozik A."/>
            <person name="Arikit S."/>
            <person name="Song C."/>
            <person name="Xia L."/>
            <person name="Froenicke L."/>
            <person name="Lavelle D.O."/>
            <person name="Truco M.J."/>
            <person name="Xia R."/>
            <person name="Zhu S."/>
            <person name="Xu C."/>
            <person name="Xu H."/>
            <person name="Xu X."/>
            <person name="Cox K."/>
            <person name="Korf I."/>
            <person name="Meyers B.C."/>
            <person name="Michelmore R.W."/>
        </authorList>
    </citation>
    <scope>NUCLEOTIDE SEQUENCE [LARGE SCALE GENOMIC DNA]</scope>
    <source>
        <strain evidence="6">cv. Salinas</strain>
        <tissue evidence="5">Seedlings</tissue>
    </source>
</reference>
<dbReference type="SUPFAM" id="SSF52266">
    <property type="entry name" value="SGNH hydrolase"/>
    <property type="match status" value="1"/>
</dbReference>
<evidence type="ECO:0000256" key="1">
    <source>
        <dbReference type="ARBA" id="ARBA00008668"/>
    </source>
</evidence>
<dbReference type="Proteomes" id="UP000235145">
    <property type="component" value="Unassembled WGS sequence"/>
</dbReference>